<dbReference type="Gene3D" id="3.50.50.60">
    <property type="entry name" value="FAD/NAD(P)-binding domain"/>
    <property type="match status" value="1"/>
</dbReference>
<dbReference type="Proteomes" id="UP000037594">
    <property type="component" value="Unassembled WGS sequence"/>
</dbReference>
<dbReference type="EMBL" id="LFOD01000007">
    <property type="protein sequence ID" value="KMV18518.1"/>
    <property type="molecule type" value="Genomic_DNA"/>
</dbReference>
<evidence type="ECO:0000313" key="2">
    <source>
        <dbReference type="EMBL" id="KMV18518.1"/>
    </source>
</evidence>
<dbReference type="GO" id="GO:0016491">
    <property type="term" value="F:oxidoreductase activity"/>
    <property type="evidence" value="ECO:0007669"/>
    <property type="project" value="TreeGrafter"/>
</dbReference>
<protein>
    <submittedName>
        <fullName evidence="2">FAD-dependent oxidoreductase</fullName>
    </submittedName>
</protein>
<dbReference type="PRINTS" id="PR00368">
    <property type="entry name" value="FADPNR"/>
</dbReference>
<evidence type="ECO:0000313" key="3">
    <source>
        <dbReference type="Proteomes" id="UP000037594"/>
    </source>
</evidence>
<proteinExistence type="predicted"/>
<dbReference type="AlphaFoldDB" id="A0A0J8UAA3"/>
<dbReference type="InterPro" id="IPR036188">
    <property type="entry name" value="FAD/NAD-bd_sf"/>
</dbReference>
<name>A0A0J8UAA3_9MYCO</name>
<dbReference type="OrthoDB" id="5501831at2"/>
<dbReference type="PATRIC" id="fig|451644.5.peg.2258"/>
<dbReference type="Pfam" id="PF13450">
    <property type="entry name" value="NAD_binding_8"/>
    <property type="match status" value="1"/>
</dbReference>
<accession>A0A0J8UAA3</accession>
<evidence type="ECO:0000256" key="1">
    <source>
        <dbReference type="SAM" id="MobiDB-lite"/>
    </source>
</evidence>
<feature type="region of interest" description="Disordered" evidence="1">
    <location>
        <begin position="384"/>
        <end position="411"/>
    </location>
</feature>
<dbReference type="InterPro" id="IPR050464">
    <property type="entry name" value="Zeta_carotene_desat/Oxidored"/>
</dbReference>
<organism evidence="2 3">
    <name type="scientific">Mycolicibacterium conceptionense</name>
    <dbReference type="NCBI Taxonomy" id="451644"/>
    <lineage>
        <taxon>Bacteria</taxon>
        <taxon>Bacillati</taxon>
        <taxon>Actinomycetota</taxon>
        <taxon>Actinomycetes</taxon>
        <taxon>Mycobacteriales</taxon>
        <taxon>Mycobacteriaceae</taxon>
        <taxon>Mycolicibacterium</taxon>
    </lineage>
</organism>
<comment type="caution">
    <text evidence="2">The sequence shown here is derived from an EMBL/GenBank/DDBJ whole genome shotgun (WGS) entry which is preliminary data.</text>
</comment>
<dbReference type="PRINTS" id="PR00411">
    <property type="entry name" value="PNDRDTASEI"/>
</dbReference>
<reference evidence="2 3" key="1">
    <citation type="submission" date="2015-06" db="EMBL/GenBank/DDBJ databases">
        <title>Genome sequence of Mycobacterium conceptionense strain MLE.</title>
        <authorList>
            <person name="Greninger A.L."/>
            <person name="Cunningham G."/>
            <person name="Chiu C.Y."/>
            <person name="Miller S."/>
        </authorList>
    </citation>
    <scope>NUCLEOTIDE SEQUENCE [LARGE SCALE GENOMIC DNA]</scope>
    <source>
        <strain evidence="2 3">MLE</strain>
    </source>
</reference>
<dbReference type="SUPFAM" id="SSF51905">
    <property type="entry name" value="FAD/NAD(P)-binding domain"/>
    <property type="match status" value="1"/>
</dbReference>
<sequence>MNGHITVIGGGLAGLTAAIACAEAGEPVQLYEAHDRLGGRARATGDPYVVHDGAHVFYADGPHYAWLKKRGFVKGLGWPGPVDMATLLHFRAGGRIRAFPPLSMLRPQSRKWLTAPVDVDFHTWAAGRWGEDTARQMANAISVVTYDADTGRLSAAFVWDLFQRVLGPNLPAIRWVRGGWQTVIDRMAARAADLGVTVHSGARMTELPTGGPVIVATEISSARALLADQTLDWTSGHAALLDIAVRPARRDINLVFDLDEGGFHESYSMQDDSVAPAGQALYQLQMPVREGESHTGAHERLAAFAEQVLPEWQSRNTFHRTAVAKGRTGALDLPGFTWQDRPAIDRGAGVYLIGDMVAAPGMRGEISINSAVMAAAAATAALSESRRGAGALPKPAHNGRPSRNALFSKRR</sequence>
<dbReference type="PANTHER" id="PTHR42923">
    <property type="entry name" value="PROTOPORPHYRINOGEN OXIDASE"/>
    <property type="match status" value="1"/>
</dbReference>
<gene>
    <name evidence="2" type="ORF">ACT17_10985</name>
</gene>
<dbReference type="RefSeq" id="WP_019347585.1">
    <property type="nucleotide sequence ID" value="NZ_AGSZ01000558.1"/>
</dbReference>